<dbReference type="Gene3D" id="3.30.450.40">
    <property type="match status" value="1"/>
</dbReference>
<dbReference type="EMBL" id="LJGU01000103">
    <property type="protein sequence ID" value="OEV05262.1"/>
    <property type="molecule type" value="Genomic_DNA"/>
</dbReference>
<dbReference type="PATRIC" id="fig|1075402.3.peg.3394"/>
<dbReference type="SMART" id="SM00331">
    <property type="entry name" value="PP2C_SIG"/>
    <property type="match status" value="1"/>
</dbReference>
<dbReference type="SUPFAM" id="SSF81606">
    <property type="entry name" value="PP2C-like"/>
    <property type="match status" value="1"/>
</dbReference>
<dbReference type="PANTHER" id="PTHR43156:SF2">
    <property type="entry name" value="STAGE II SPORULATION PROTEIN E"/>
    <property type="match status" value="1"/>
</dbReference>
<evidence type="ECO:0000259" key="2">
    <source>
        <dbReference type="SMART" id="SM00331"/>
    </source>
</evidence>
<keyword evidence="1" id="KW-0378">Hydrolase</keyword>
<dbReference type="OrthoDB" id="4935951at2"/>
<dbReference type="AlphaFoldDB" id="A0A1E7KMR4"/>
<name>A0A1E7KMR4_9ACTN</name>
<dbReference type="SUPFAM" id="SSF55781">
    <property type="entry name" value="GAF domain-like"/>
    <property type="match status" value="1"/>
</dbReference>
<evidence type="ECO:0000256" key="1">
    <source>
        <dbReference type="ARBA" id="ARBA00022801"/>
    </source>
</evidence>
<evidence type="ECO:0000313" key="4">
    <source>
        <dbReference type="Proteomes" id="UP000176101"/>
    </source>
</evidence>
<evidence type="ECO:0000313" key="3">
    <source>
        <dbReference type="EMBL" id="OEV05262.1"/>
    </source>
</evidence>
<dbReference type="STRING" id="1075402.AN216_03730"/>
<dbReference type="Gene3D" id="3.60.40.10">
    <property type="entry name" value="PPM-type phosphatase domain"/>
    <property type="match status" value="1"/>
</dbReference>
<dbReference type="InterPro" id="IPR029016">
    <property type="entry name" value="GAF-like_dom_sf"/>
</dbReference>
<gene>
    <name evidence="3" type="ORF">AN216_03730</name>
</gene>
<dbReference type="RefSeq" id="WP_070195166.1">
    <property type="nucleotide sequence ID" value="NZ_LJGU01000103.1"/>
</dbReference>
<proteinExistence type="predicted"/>
<accession>A0A1E7KMR4</accession>
<organism evidence="3 4">
    <name type="scientific">Streptomyces oceani</name>
    <dbReference type="NCBI Taxonomy" id="1075402"/>
    <lineage>
        <taxon>Bacteria</taxon>
        <taxon>Bacillati</taxon>
        <taxon>Actinomycetota</taxon>
        <taxon>Actinomycetes</taxon>
        <taxon>Kitasatosporales</taxon>
        <taxon>Streptomycetaceae</taxon>
        <taxon>Streptomyces</taxon>
    </lineage>
</organism>
<keyword evidence="4" id="KW-1185">Reference proteome</keyword>
<protein>
    <submittedName>
        <fullName evidence="3">Stage II sporulation protein E</fullName>
    </submittedName>
</protein>
<sequence>MFRTLLTSSHLSTLEQLPELVNRYAAPVGLLDVLIYLADLQQEVLSPVTGEASAVHAEEKLNVDGTVAGRAFQHGEILPVSPSEADRWWVPLLDGTERLGVLRITAAQVDPTTVVDMRALASLIALMVVSKRDLSDYYERLVRRRRMNVAAEMEWRLMPSRTFATDRVMISGVMEPAYAISGDAFDYAVDGRTVHLAVFDAMGHDTAAGLTVQLALGAARNARRHGVGLAECSVAVEDALRDQFGYLRYVTGIIATLDTETGALEWLSRGHHPPVIIRSRATVNLDCPPAPPMGTDLTTAPVTVCRHQLHPGDRLLLYTDGIIEARSARGQEFGLERFTDFLIRHQVDELPVPETLRRLVRRHLEFHQGKLDDDATVLLLEWHGPAGYAPSESADLVGLPRAGGDA</sequence>
<dbReference type="Proteomes" id="UP000176101">
    <property type="component" value="Unassembled WGS sequence"/>
</dbReference>
<reference evidence="3 4" key="1">
    <citation type="journal article" date="2016" name="Front. Microbiol.">
        <title>Comparative Genomics Analysis of Streptomyces Species Reveals Their Adaptation to the Marine Environment and Their Diversity at the Genomic Level.</title>
        <authorList>
            <person name="Tian X."/>
            <person name="Zhang Z."/>
            <person name="Yang T."/>
            <person name="Chen M."/>
            <person name="Li J."/>
            <person name="Chen F."/>
            <person name="Yang J."/>
            <person name="Li W."/>
            <person name="Zhang B."/>
            <person name="Zhang Z."/>
            <person name="Wu J."/>
            <person name="Zhang C."/>
            <person name="Long L."/>
            <person name="Xiao J."/>
        </authorList>
    </citation>
    <scope>NUCLEOTIDE SEQUENCE [LARGE SCALE GENOMIC DNA]</scope>
    <source>
        <strain evidence="3 4">SCSIO 02100</strain>
    </source>
</reference>
<dbReference type="InterPro" id="IPR052016">
    <property type="entry name" value="Bact_Sigma-Reg"/>
</dbReference>
<dbReference type="PANTHER" id="PTHR43156">
    <property type="entry name" value="STAGE II SPORULATION PROTEIN E-RELATED"/>
    <property type="match status" value="1"/>
</dbReference>
<dbReference type="InterPro" id="IPR036457">
    <property type="entry name" value="PPM-type-like_dom_sf"/>
</dbReference>
<comment type="caution">
    <text evidence="3">The sequence shown here is derived from an EMBL/GenBank/DDBJ whole genome shotgun (WGS) entry which is preliminary data.</text>
</comment>
<dbReference type="GO" id="GO:0016791">
    <property type="term" value="F:phosphatase activity"/>
    <property type="evidence" value="ECO:0007669"/>
    <property type="project" value="TreeGrafter"/>
</dbReference>
<feature type="domain" description="PPM-type phosphatase" evidence="2">
    <location>
        <begin position="165"/>
        <end position="382"/>
    </location>
</feature>
<dbReference type="Pfam" id="PF07228">
    <property type="entry name" value="SpoIIE"/>
    <property type="match status" value="1"/>
</dbReference>
<dbReference type="InterPro" id="IPR001932">
    <property type="entry name" value="PPM-type_phosphatase-like_dom"/>
</dbReference>